<dbReference type="InterPro" id="IPR014922">
    <property type="entry name" value="YdhG-like"/>
</dbReference>
<dbReference type="Pfam" id="PF08818">
    <property type="entry name" value="DUF1801"/>
    <property type="match status" value="1"/>
</dbReference>
<proteinExistence type="predicted"/>
<organism evidence="2 3">
    <name type="scientific">Paenibacillus radicis</name>
    <name type="common">ex Gao et al. 2016</name>
    <dbReference type="NCBI Taxonomy" id="1737354"/>
    <lineage>
        <taxon>Bacteria</taxon>
        <taxon>Bacillati</taxon>
        <taxon>Bacillota</taxon>
        <taxon>Bacilli</taxon>
        <taxon>Bacillales</taxon>
        <taxon>Paenibacillaceae</taxon>
        <taxon>Paenibacillus</taxon>
    </lineage>
</organism>
<evidence type="ECO:0000313" key="2">
    <source>
        <dbReference type="EMBL" id="GGG54754.1"/>
    </source>
</evidence>
<dbReference type="Proteomes" id="UP000600247">
    <property type="component" value="Unassembled WGS sequence"/>
</dbReference>
<comment type="caution">
    <text evidence="2">The sequence shown here is derived from an EMBL/GenBank/DDBJ whole genome shotgun (WGS) entry which is preliminary data.</text>
</comment>
<protein>
    <recommendedName>
        <fullName evidence="1">YdhG-like domain-containing protein</fullName>
    </recommendedName>
</protein>
<reference evidence="2 3" key="1">
    <citation type="journal article" date="2014" name="Int. J. Syst. Evol. Microbiol.">
        <title>Complete genome sequence of Corynebacterium casei LMG S-19264T (=DSM 44701T), isolated from a smear-ripened cheese.</title>
        <authorList>
            <consortium name="US DOE Joint Genome Institute (JGI-PGF)"/>
            <person name="Walter F."/>
            <person name="Albersmeier A."/>
            <person name="Kalinowski J."/>
            <person name="Ruckert C."/>
        </authorList>
    </citation>
    <scope>NUCLEOTIDE SEQUENCE [LARGE SCALE GENOMIC DNA]</scope>
    <source>
        <strain evidence="2 3">CGMCC 1.15286</strain>
    </source>
</reference>
<evidence type="ECO:0000313" key="3">
    <source>
        <dbReference type="Proteomes" id="UP000600247"/>
    </source>
</evidence>
<gene>
    <name evidence="2" type="ORF">GCM10010918_04520</name>
</gene>
<dbReference type="EMBL" id="BMHY01000001">
    <property type="protein sequence ID" value="GGG54754.1"/>
    <property type="molecule type" value="Genomic_DNA"/>
</dbReference>
<name>A0A917LS99_9BACL</name>
<feature type="domain" description="YdhG-like" evidence="1">
    <location>
        <begin position="19"/>
        <end position="110"/>
    </location>
</feature>
<dbReference type="SUPFAM" id="SSF159888">
    <property type="entry name" value="YdhG-like"/>
    <property type="match status" value="1"/>
</dbReference>
<accession>A0A917LS99</accession>
<keyword evidence="3" id="KW-1185">Reference proteome</keyword>
<dbReference type="RefSeq" id="WP_188887302.1">
    <property type="nucleotide sequence ID" value="NZ_BMHY01000001.1"/>
</dbReference>
<sequence>MNQEVTDFISAVEQPWQVEVCNRLRQLIHEQIPAVEERIQYRKPHFLKNGKYAAVIAPAKGWVSFAIFNASELNPPEGLFEEGPPERRTVKIREKDTVDYGLLAELFKQASSTL</sequence>
<dbReference type="Gene3D" id="3.90.1150.200">
    <property type="match status" value="1"/>
</dbReference>
<dbReference type="AlphaFoldDB" id="A0A917LS99"/>
<evidence type="ECO:0000259" key="1">
    <source>
        <dbReference type="Pfam" id="PF08818"/>
    </source>
</evidence>